<dbReference type="Gene3D" id="1.10.357.10">
    <property type="entry name" value="Tetracycline Repressor, domain 2"/>
    <property type="match status" value="1"/>
</dbReference>
<comment type="caution">
    <text evidence="5">The sequence shown here is derived from an EMBL/GenBank/DDBJ whole genome shotgun (WGS) entry which is preliminary data.</text>
</comment>
<dbReference type="Proteomes" id="UP000226079">
    <property type="component" value="Unassembled WGS sequence"/>
</dbReference>
<feature type="domain" description="HTH tetR-type" evidence="4">
    <location>
        <begin position="35"/>
        <end position="95"/>
    </location>
</feature>
<dbReference type="EMBL" id="PDJC01000001">
    <property type="protein sequence ID" value="PFG17146.1"/>
    <property type="molecule type" value="Genomic_DNA"/>
</dbReference>
<dbReference type="SUPFAM" id="SSF48498">
    <property type="entry name" value="Tetracyclin repressor-like, C-terminal domain"/>
    <property type="match status" value="1"/>
</dbReference>
<reference evidence="5 6" key="1">
    <citation type="submission" date="2017-10" db="EMBL/GenBank/DDBJ databases">
        <title>Sequencing the genomes of 1000 actinobacteria strains.</title>
        <authorList>
            <person name="Klenk H.-P."/>
        </authorList>
    </citation>
    <scope>NUCLEOTIDE SEQUENCE [LARGE SCALE GENOMIC DNA]</scope>
    <source>
        <strain evidence="5 6">DSM 15597</strain>
    </source>
</reference>
<evidence type="ECO:0000313" key="5">
    <source>
        <dbReference type="EMBL" id="PFG17146.1"/>
    </source>
</evidence>
<evidence type="ECO:0000259" key="4">
    <source>
        <dbReference type="PROSITE" id="PS50977"/>
    </source>
</evidence>
<dbReference type="OrthoDB" id="9796019at2"/>
<keyword evidence="1 2" id="KW-0238">DNA-binding</keyword>
<dbReference type="InterPro" id="IPR036271">
    <property type="entry name" value="Tet_transcr_reg_TetR-rel_C_sf"/>
</dbReference>
<proteinExistence type="predicted"/>
<evidence type="ECO:0000256" key="1">
    <source>
        <dbReference type="ARBA" id="ARBA00023125"/>
    </source>
</evidence>
<dbReference type="GO" id="GO:0003700">
    <property type="term" value="F:DNA-binding transcription factor activity"/>
    <property type="evidence" value="ECO:0007669"/>
    <property type="project" value="TreeGrafter"/>
</dbReference>
<dbReference type="RefSeq" id="WP_098460606.1">
    <property type="nucleotide sequence ID" value="NZ_PDJC01000001.1"/>
</dbReference>
<dbReference type="InterPro" id="IPR009057">
    <property type="entry name" value="Homeodomain-like_sf"/>
</dbReference>
<feature type="DNA-binding region" description="H-T-H motif" evidence="2">
    <location>
        <begin position="58"/>
        <end position="77"/>
    </location>
</feature>
<dbReference type="AlphaFoldDB" id="A0A2A9CSP4"/>
<organism evidence="5 6">
    <name type="scientific">Propionicimonas paludicola</name>
    <dbReference type="NCBI Taxonomy" id="185243"/>
    <lineage>
        <taxon>Bacteria</taxon>
        <taxon>Bacillati</taxon>
        <taxon>Actinomycetota</taxon>
        <taxon>Actinomycetes</taxon>
        <taxon>Propionibacteriales</taxon>
        <taxon>Nocardioidaceae</taxon>
        <taxon>Propionicimonas</taxon>
    </lineage>
</organism>
<sequence>MSAPKGDPTLPGLPADAGGFSSPHSPRRVGRPLDETAEGRILRAGIDLYGREGWRGTTMSAIAKEAGVGKALLYSRFSSQTDILIAAFEAYIPELTGEFSGIRELLLAEANRMADLYLGEHSLALQRAIIDASAGVDPFPQITEGMSQRTVIPMRAHVRAAIERGELPPWTKVTPLLDVIEGAVRMHVFAAPHLTEKVRAGIRDYTRNLVDEQLLLLTKVGPLRGHPDPDWQPRPAQD</sequence>
<evidence type="ECO:0000256" key="2">
    <source>
        <dbReference type="PROSITE-ProRule" id="PRU00335"/>
    </source>
</evidence>
<dbReference type="PROSITE" id="PS50977">
    <property type="entry name" value="HTH_TETR_2"/>
    <property type="match status" value="1"/>
</dbReference>
<dbReference type="PANTHER" id="PTHR30055">
    <property type="entry name" value="HTH-TYPE TRANSCRIPTIONAL REGULATOR RUTR"/>
    <property type="match status" value="1"/>
</dbReference>
<name>A0A2A9CSP4_9ACTN</name>
<dbReference type="SUPFAM" id="SSF46689">
    <property type="entry name" value="Homeodomain-like"/>
    <property type="match status" value="1"/>
</dbReference>
<dbReference type="PRINTS" id="PR00455">
    <property type="entry name" value="HTHTETR"/>
</dbReference>
<evidence type="ECO:0000256" key="3">
    <source>
        <dbReference type="SAM" id="MobiDB-lite"/>
    </source>
</evidence>
<dbReference type="InterPro" id="IPR050109">
    <property type="entry name" value="HTH-type_TetR-like_transc_reg"/>
</dbReference>
<evidence type="ECO:0000313" key="6">
    <source>
        <dbReference type="Proteomes" id="UP000226079"/>
    </source>
</evidence>
<dbReference type="PANTHER" id="PTHR30055:SF148">
    <property type="entry name" value="TETR-FAMILY TRANSCRIPTIONAL REGULATOR"/>
    <property type="match status" value="1"/>
</dbReference>
<accession>A0A2A9CSP4</accession>
<protein>
    <submittedName>
        <fullName evidence="5">TetR family transcriptional regulator</fullName>
    </submittedName>
</protein>
<dbReference type="Gene3D" id="1.10.10.60">
    <property type="entry name" value="Homeodomain-like"/>
    <property type="match status" value="1"/>
</dbReference>
<feature type="region of interest" description="Disordered" evidence="3">
    <location>
        <begin position="1"/>
        <end position="34"/>
    </location>
</feature>
<gene>
    <name evidence="5" type="ORF">ATK74_1708</name>
</gene>
<dbReference type="Pfam" id="PF00440">
    <property type="entry name" value="TetR_N"/>
    <property type="match status" value="1"/>
</dbReference>
<dbReference type="GO" id="GO:0000976">
    <property type="term" value="F:transcription cis-regulatory region binding"/>
    <property type="evidence" value="ECO:0007669"/>
    <property type="project" value="TreeGrafter"/>
</dbReference>
<dbReference type="InterPro" id="IPR001647">
    <property type="entry name" value="HTH_TetR"/>
</dbReference>
<keyword evidence="6" id="KW-1185">Reference proteome</keyword>